<dbReference type="EMBL" id="RKLR01000006">
    <property type="protein sequence ID" value="MBX0324336.1"/>
    <property type="molecule type" value="Genomic_DNA"/>
</dbReference>
<sequence length="389" mass="42834">MTKHNLELSRRKVLAGLGGVGLASTGAGLGTTAFFSDTETFTNSQLVAGELDMLVDWEEHYADWSDDENDDRTDDFGGDETDLDGDGDTDDDGTGNFDVLMTDGDPTTVPDGYTGLPTPMEPLIAVPDEFVDDFMMNTAIEAFPDEDDDGIQDTIYTRNQLSKMTSLSPEEIEEEFRSQFANVPDELDSDLRTESSRGDPLVYLEDVKPGDFGEVTFSLHLFNNPGYIWLDAEILENADNGMTEPEKKDDDESGTNANGNNPGELLDAIHTLVWHDDGDNVLEQSEIVYAPHDVDSSTSITLEGDERIVARGTLRDVLESAADGGIPLDADTRTSERDCYPNSTTRHVCFAWWLPVDHANELQTDSVGFDLGFYTEQCRHNDGSRLPAE</sequence>
<dbReference type="Proteomes" id="UP001430377">
    <property type="component" value="Unassembled WGS sequence"/>
</dbReference>
<dbReference type="NCBIfam" id="TIGR04088">
    <property type="entry name" value="cognate_SipW"/>
    <property type="match status" value="1"/>
</dbReference>
<keyword evidence="3" id="KW-1185">Reference proteome</keyword>
<feature type="region of interest" description="Disordered" evidence="1">
    <location>
        <begin position="241"/>
        <end position="262"/>
    </location>
</feature>
<evidence type="ECO:0000313" key="2">
    <source>
        <dbReference type="EMBL" id="MBX0324336.1"/>
    </source>
</evidence>
<protein>
    <submittedName>
        <fullName evidence="2">M73 family metallopeptidase</fullName>
    </submittedName>
</protein>
<evidence type="ECO:0000313" key="3">
    <source>
        <dbReference type="Proteomes" id="UP001430377"/>
    </source>
</evidence>
<dbReference type="PROSITE" id="PS51318">
    <property type="entry name" value="TAT"/>
    <property type="match status" value="1"/>
</dbReference>
<dbReference type="RefSeq" id="WP_220619293.1">
    <property type="nucleotide sequence ID" value="NZ_RKLR01000006.1"/>
</dbReference>
<reference evidence="2 3" key="1">
    <citation type="submission" date="2021-06" db="EMBL/GenBank/DDBJ databases">
        <title>Halomicroarcula sp. a new haloarchaeum isolated from saline soil.</title>
        <authorList>
            <person name="Duran-Viseras A."/>
            <person name="Sanchez-Porro C."/>
            <person name="Ventosa A."/>
        </authorList>
    </citation>
    <scope>NUCLEOTIDE SEQUENCE [LARGE SCALE GENOMIC DNA]</scope>
    <source>
        <strain evidence="2 3">F13</strain>
    </source>
</reference>
<comment type="caution">
    <text evidence="2">The sequence shown here is derived from an EMBL/GenBank/DDBJ whole genome shotgun (WGS) entry which is preliminary data.</text>
</comment>
<dbReference type="InterPro" id="IPR006311">
    <property type="entry name" value="TAT_signal"/>
</dbReference>
<organism evidence="2 3">
    <name type="scientific">Haloarcula rubra</name>
    <dbReference type="NCBI Taxonomy" id="2487747"/>
    <lineage>
        <taxon>Archaea</taxon>
        <taxon>Methanobacteriati</taxon>
        <taxon>Methanobacteriota</taxon>
        <taxon>Stenosarchaea group</taxon>
        <taxon>Halobacteria</taxon>
        <taxon>Halobacteriales</taxon>
        <taxon>Haloarculaceae</taxon>
        <taxon>Haloarcula</taxon>
    </lineage>
</organism>
<feature type="region of interest" description="Disordered" evidence="1">
    <location>
        <begin position="62"/>
        <end position="94"/>
    </location>
</feature>
<accession>A0AAW4PT35</accession>
<dbReference type="AlphaFoldDB" id="A0AAW4PT35"/>
<feature type="compositionally biased region" description="Acidic residues" evidence="1">
    <location>
        <begin position="64"/>
        <end position="93"/>
    </location>
</feature>
<evidence type="ECO:0000256" key="1">
    <source>
        <dbReference type="SAM" id="MobiDB-lite"/>
    </source>
</evidence>
<name>A0AAW4PT35_9EURY</name>
<dbReference type="InterPro" id="IPR023833">
    <property type="entry name" value="Signal_pept_SipW-depend-type"/>
</dbReference>
<gene>
    <name evidence="2" type="ORF">EGH21_15000</name>
</gene>
<proteinExistence type="predicted"/>